<organism evidence="11 12">
    <name type="scientific">Meganyctiphanes norvegica</name>
    <name type="common">Northern krill</name>
    <name type="synonym">Thysanopoda norvegica</name>
    <dbReference type="NCBI Taxonomy" id="48144"/>
    <lineage>
        <taxon>Eukaryota</taxon>
        <taxon>Metazoa</taxon>
        <taxon>Ecdysozoa</taxon>
        <taxon>Arthropoda</taxon>
        <taxon>Crustacea</taxon>
        <taxon>Multicrustacea</taxon>
        <taxon>Malacostraca</taxon>
        <taxon>Eumalacostraca</taxon>
        <taxon>Eucarida</taxon>
        <taxon>Euphausiacea</taxon>
        <taxon>Euphausiidae</taxon>
        <taxon>Meganyctiphanes</taxon>
    </lineage>
</organism>
<accession>A0AAV2QFN6</accession>
<dbReference type="FunFam" id="2.40.10.10:FF:000077">
    <property type="entry name" value="Predicted protein"/>
    <property type="match status" value="1"/>
</dbReference>
<evidence type="ECO:0000259" key="10">
    <source>
        <dbReference type="PROSITE" id="PS50240"/>
    </source>
</evidence>
<comment type="caution">
    <text evidence="11">The sequence shown here is derived from an EMBL/GenBank/DDBJ whole genome shotgun (WGS) entry which is preliminary data.</text>
</comment>
<evidence type="ECO:0000256" key="8">
    <source>
        <dbReference type="RuleBase" id="RU363034"/>
    </source>
</evidence>
<keyword evidence="12" id="KW-1185">Reference proteome</keyword>
<dbReference type="InterPro" id="IPR009003">
    <property type="entry name" value="Peptidase_S1_PA"/>
</dbReference>
<dbReference type="InterPro" id="IPR018114">
    <property type="entry name" value="TRYPSIN_HIS"/>
</dbReference>
<dbReference type="PANTHER" id="PTHR24252:SF7">
    <property type="entry name" value="HYALIN"/>
    <property type="match status" value="1"/>
</dbReference>
<feature type="chain" id="PRO_5043999414" description="Peptidase S1 domain-containing protein" evidence="9">
    <location>
        <begin position="26"/>
        <end position="271"/>
    </location>
</feature>
<sequence length="271" mass="29335">SSFLTMFSSGLGTLLSCCVLVLVTGSPTTRPRLRDGQRIVGGQDATKGQFPYQISFQEKILGFQAHFCGGTIISPTHVVTAAHCVEGGDMTDPRSLLVVAGEHNLDINDGDEQTIHLEFIIEHPFYDVISFVNDIAILKLAEPLVFNDFVGPITLPEVNQTFDGEMCRVSGWGNMKQGSHPASILQFVDVPNIPDDTCNQYFEHDELFDSMVCAGYDEGGMGSCQGDSGGPLVCSGVLAGVVSWGYGCAQPKNPSVYTEVSYFVEWINAHI</sequence>
<name>A0AAV2QFN6_MEGNR</name>
<dbReference type="SUPFAM" id="SSF50494">
    <property type="entry name" value="Trypsin-like serine proteases"/>
    <property type="match status" value="1"/>
</dbReference>
<dbReference type="Gene3D" id="2.40.10.10">
    <property type="entry name" value="Trypsin-like serine proteases"/>
    <property type="match status" value="2"/>
</dbReference>
<dbReference type="InterPro" id="IPR033116">
    <property type="entry name" value="TRYPSIN_SER"/>
</dbReference>
<gene>
    <name evidence="11" type="ORF">MNOR_LOCUS12037</name>
</gene>
<dbReference type="AlphaFoldDB" id="A0AAV2QFN6"/>
<dbReference type="SMART" id="SM00020">
    <property type="entry name" value="Tryp_SPc"/>
    <property type="match status" value="1"/>
</dbReference>
<evidence type="ECO:0000256" key="7">
    <source>
        <dbReference type="ARBA" id="ARBA00023157"/>
    </source>
</evidence>
<evidence type="ECO:0000256" key="1">
    <source>
        <dbReference type="ARBA" id="ARBA00007664"/>
    </source>
</evidence>
<keyword evidence="4 8" id="KW-0378">Hydrolase</keyword>
<proteinExistence type="inferred from homology"/>
<dbReference type="PRINTS" id="PR00722">
    <property type="entry name" value="CHYMOTRYPSIN"/>
</dbReference>
<dbReference type="GO" id="GO:0006508">
    <property type="term" value="P:proteolysis"/>
    <property type="evidence" value="ECO:0007669"/>
    <property type="project" value="UniProtKB-KW"/>
</dbReference>
<dbReference type="InterPro" id="IPR001254">
    <property type="entry name" value="Trypsin_dom"/>
</dbReference>
<dbReference type="CDD" id="cd00190">
    <property type="entry name" value="Tryp_SPc"/>
    <property type="match status" value="1"/>
</dbReference>
<evidence type="ECO:0000256" key="6">
    <source>
        <dbReference type="ARBA" id="ARBA00023145"/>
    </source>
</evidence>
<dbReference type="Proteomes" id="UP001497623">
    <property type="component" value="Unassembled WGS sequence"/>
</dbReference>
<evidence type="ECO:0000313" key="12">
    <source>
        <dbReference type="Proteomes" id="UP001497623"/>
    </source>
</evidence>
<dbReference type="PROSITE" id="PS00134">
    <property type="entry name" value="TRYPSIN_HIS"/>
    <property type="match status" value="1"/>
</dbReference>
<dbReference type="PANTHER" id="PTHR24252">
    <property type="entry name" value="ACROSIN-RELATED"/>
    <property type="match status" value="1"/>
</dbReference>
<reference evidence="11 12" key="1">
    <citation type="submission" date="2024-05" db="EMBL/GenBank/DDBJ databases">
        <authorList>
            <person name="Wallberg A."/>
        </authorList>
    </citation>
    <scope>NUCLEOTIDE SEQUENCE [LARGE SCALE GENOMIC DNA]</scope>
</reference>
<comment type="similarity">
    <text evidence="1">Belongs to the peptidase S1 family.</text>
</comment>
<keyword evidence="2 8" id="KW-0645">Protease</keyword>
<dbReference type="PROSITE" id="PS50240">
    <property type="entry name" value="TRYPSIN_DOM"/>
    <property type="match status" value="1"/>
</dbReference>
<feature type="domain" description="Peptidase S1" evidence="10">
    <location>
        <begin position="39"/>
        <end position="271"/>
    </location>
</feature>
<dbReference type="InterPro" id="IPR001314">
    <property type="entry name" value="Peptidase_S1A"/>
</dbReference>
<evidence type="ECO:0000256" key="3">
    <source>
        <dbReference type="ARBA" id="ARBA00022729"/>
    </source>
</evidence>
<keyword evidence="7" id="KW-1015">Disulfide bond</keyword>
<protein>
    <recommendedName>
        <fullName evidence="10">Peptidase S1 domain-containing protein</fullName>
    </recommendedName>
</protein>
<evidence type="ECO:0000256" key="2">
    <source>
        <dbReference type="ARBA" id="ARBA00022670"/>
    </source>
</evidence>
<dbReference type="GO" id="GO:0004252">
    <property type="term" value="F:serine-type endopeptidase activity"/>
    <property type="evidence" value="ECO:0007669"/>
    <property type="project" value="InterPro"/>
</dbReference>
<evidence type="ECO:0000256" key="5">
    <source>
        <dbReference type="ARBA" id="ARBA00022825"/>
    </source>
</evidence>
<dbReference type="EMBL" id="CAXKWB010006472">
    <property type="protein sequence ID" value="CAL4082952.1"/>
    <property type="molecule type" value="Genomic_DNA"/>
</dbReference>
<dbReference type="PROSITE" id="PS00135">
    <property type="entry name" value="TRYPSIN_SER"/>
    <property type="match status" value="1"/>
</dbReference>
<keyword evidence="5 8" id="KW-0720">Serine protease</keyword>
<feature type="signal peptide" evidence="9">
    <location>
        <begin position="1"/>
        <end position="25"/>
    </location>
</feature>
<evidence type="ECO:0000313" key="11">
    <source>
        <dbReference type="EMBL" id="CAL4082952.1"/>
    </source>
</evidence>
<keyword evidence="3 9" id="KW-0732">Signal</keyword>
<keyword evidence="6" id="KW-0865">Zymogen</keyword>
<dbReference type="Pfam" id="PF00089">
    <property type="entry name" value="Trypsin"/>
    <property type="match status" value="1"/>
</dbReference>
<evidence type="ECO:0000256" key="9">
    <source>
        <dbReference type="SAM" id="SignalP"/>
    </source>
</evidence>
<evidence type="ECO:0000256" key="4">
    <source>
        <dbReference type="ARBA" id="ARBA00022801"/>
    </source>
</evidence>
<dbReference type="InterPro" id="IPR043504">
    <property type="entry name" value="Peptidase_S1_PA_chymotrypsin"/>
</dbReference>
<feature type="non-terminal residue" evidence="11">
    <location>
        <position position="1"/>
    </location>
</feature>